<evidence type="ECO:0000313" key="2">
    <source>
        <dbReference type="Proteomes" id="UP001206983"/>
    </source>
</evidence>
<protein>
    <submittedName>
        <fullName evidence="1">Uncharacterized protein</fullName>
    </submittedName>
</protein>
<proteinExistence type="predicted"/>
<organism evidence="1 2">
    <name type="scientific">Methanolobus chelungpuianus</name>
    <dbReference type="NCBI Taxonomy" id="502115"/>
    <lineage>
        <taxon>Archaea</taxon>
        <taxon>Methanobacteriati</taxon>
        <taxon>Methanobacteriota</taxon>
        <taxon>Stenosarchaea group</taxon>
        <taxon>Methanomicrobia</taxon>
        <taxon>Methanosarcinales</taxon>
        <taxon>Methanosarcinaceae</taxon>
        <taxon>Methanolobus</taxon>
    </lineage>
</organism>
<accession>A0AAE3HCZ1</accession>
<gene>
    <name evidence="1" type="ORF">PV02_11815</name>
</gene>
<dbReference type="RefSeq" id="WP_256623662.1">
    <property type="nucleotide sequence ID" value="NZ_JTEO01000010.1"/>
</dbReference>
<dbReference type="Proteomes" id="UP001206983">
    <property type="component" value="Unassembled WGS sequence"/>
</dbReference>
<comment type="caution">
    <text evidence="1">The sequence shown here is derived from an EMBL/GenBank/DDBJ whole genome shotgun (WGS) entry which is preliminary data.</text>
</comment>
<dbReference type="EMBL" id="JTEO01000010">
    <property type="protein sequence ID" value="MCQ6963749.1"/>
    <property type="molecule type" value="Genomic_DNA"/>
</dbReference>
<sequence>MAELEKEQQKAFVDEMMEANGLKGASKKRLIVFLAERYNWDKQKVQHRLRRATLAQRYAESH</sequence>
<reference evidence="1 2" key="1">
    <citation type="journal article" date="2011" name="Appl. Environ. Microbiol.">
        <title>Methanogenic archaea isolated from Taiwan's Chelungpu fault.</title>
        <authorList>
            <person name="Wu S.Y."/>
            <person name="Lai M.C."/>
        </authorList>
    </citation>
    <scope>NUCLEOTIDE SEQUENCE [LARGE SCALE GENOMIC DNA]</scope>
    <source>
        <strain evidence="1 2">St545Mb</strain>
    </source>
</reference>
<evidence type="ECO:0000313" key="1">
    <source>
        <dbReference type="EMBL" id="MCQ6963749.1"/>
    </source>
</evidence>
<keyword evidence="2" id="KW-1185">Reference proteome</keyword>
<name>A0AAE3HCZ1_9EURY</name>
<dbReference type="AlphaFoldDB" id="A0AAE3HCZ1"/>